<feature type="binding site" evidence="12">
    <location>
        <position position="276"/>
    </location>
    <ligand>
        <name>K(+)</name>
        <dbReference type="ChEBI" id="CHEBI:29103"/>
    </ligand>
</feature>
<feature type="binding site" evidence="12">
    <location>
        <position position="274"/>
    </location>
    <ligand>
        <name>K(+)</name>
        <dbReference type="ChEBI" id="CHEBI:29103"/>
    </ligand>
</feature>
<evidence type="ECO:0000256" key="7">
    <source>
        <dbReference type="ARBA" id="ARBA00022777"/>
    </source>
</evidence>
<dbReference type="CDD" id="cd01174">
    <property type="entry name" value="ribokinase"/>
    <property type="match status" value="1"/>
</dbReference>
<comment type="cofactor">
    <cofactor evidence="12">
        <name>Mg(2+)</name>
        <dbReference type="ChEBI" id="CHEBI:18420"/>
    </cofactor>
    <text evidence="12">Requires a divalent cation, most likely magnesium in vivo, as an electrophilic catalyst to aid phosphoryl group transfer. It is the chelate of the metal and the nucleotide that is the actual substrate.</text>
</comment>
<dbReference type="PROSITE" id="PS00583">
    <property type="entry name" value="PFKB_KINASES_1"/>
    <property type="match status" value="1"/>
</dbReference>
<protein>
    <recommendedName>
        <fullName evidence="3 12">Ribokinase</fullName>
        <shortName evidence="12">RK</shortName>
        <ecNumber evidence="2 12">2.7.1.15</ecNumber>
    </recommendedName>
</protein>
<gene>
    <name evidence="14" type="primary">rbsK_2</name>
    <name evidence="12" type="synonym">rbsK</name>
    <name evidence="14" type="ORF">PAA8504_04253</name>
</gene>
<dbReference type="InterPro" id="IPR002139">
    <property type="entry name" value="Ribo/fructo_kinase"/>
</dbReference>
<dbReference type="Pfam" id="PF00294">
    <property type="entry name" value="PfkB"/>
    <property type="match status" value="1"/>
</dbReference>
<evidence type="ECO:0000256" key="11">
    <source>
        <dbReference type="ARBA" id="ARBA00023277"/>
    </source>
</evidence>
<evidence type="ECO:0000256" key="2">
    <source>
        <dbReference type="ARBA" id="ARBA00012035"/>
    </source>
</evidence>
<feature type="domain" description="Carbohydrate kinase PfkB" evidence="13">
    <location>
        <begin position="15"/>
        <end position="283"/>
    </location>
</feature>
<proteinExistence type="inferred from homology"/>
<comment type="subunit">
    <text evidence="12">Homodimer.</text>
</comment>
<comment type="similarity">
    <text evidence="12">Belongs to the carbohydrate kinase PfkB family. Ribokinase subfamily.</text>
</comment>
<comment type="activity regulation">
    <text evidence="12">Activated by a monovalent cation that binds near, but not in, the active site. The most likely occupant of the site in vivo is potassium. Ion binding induces a conformational change that may alter substrate affinity.</text>
</comment>
<keyword evidence="5 12" id="KW-0479">Metal-binding</keyword>
<dbReference type="InterPro" id="IPR011611">
    <property type="entry name" value="PfkB_dom"/>
</dbReference>
<name>A0A2R8C1U2_9RHOB</name>
<evidence type="ECO:0000256" key="5">
    <source>
        <dbReference type="ARBA" id="ARBA00022723"/>
    </source>
</evidence>
<reference evidence="14 15" key="1">
    <citation type="submission" date="2018-03" db="EMBL/GenBank/DDBJ databases">
        <authorList>
            <person name="Keele B.F."/>
        </authorList>
    </citation>
    <scope>NUCLEOTIDE SEQUENCE [LARGE SCALE GENOMIC DNA]</scope>
    <source>
        <strain evidence="14 15">CECT 8504</strain>
    </source>
</reference>
<comment type="similarity">
    <text evidence="1">Belongs to the carbohydrate kinase pfkB family.</text>
</comment>
<dbReference type="EC" id="2.7.1.15" evidence="2 12"/>
<keyword evidence="6 12" id="KW-0547">Nucleotide-binding</keyword>
<evidence type="ECO:0000256" key="3">
    <source>
        <dbReference type="ARBA" id="ARBA00016943"/>
    </source>
</evidence>
<evidence type="ECO:0000256" key="1">
    <source>
        <dbReference type="ARBA" id="ARBA00005380"/>
    </source>
</evidence>
<evidence type="ECO:0000259" key="13">
    <source>
        <dbReference type="Pfam" id="PF00294"/>
    </source>
</evidence>
<evidence type="ECO:0000256" key="12">
    <source>
        <dbReference type="HAMAP-Rule" id="MF_01987"/>
    </source>
</evidence>
<dbReference type="GO" id="GO:0046872">
    <property type="term" value="F:metal ion binding"/>
    <property type="evidence" value="ECO:0007669"/>
    <property type="project" value="UniProtKB-KW"/>
</dbReference>
<feature type="binding site" evidence="12">
    <location>
        <begin position="237"/>
        <end position="238"/>
    </location>
    <ligand>
        <name>ATP</name>
        <dbReference type="ChEBI" id="CHEBI:30616"/>
    </ligand>
</feature>
<dbReference type="RefSeq" id="WP_108896081.1">
    <property type="nucleotide sequence ID" value="NZ_ONZF01000019.1"/>
</dbReference>
<organism evidence="14 15">
    <name type="scientific">Palleronia abyssalis</name>
    <dbReference type="NCBI Taxonomy" id="1501240"/>
    <lineage>
        <taxon>Bacteria</taxon>
        <taxon>Pseudomonadati</taxon>
        <taxon>Pseudomonadota</taxon>
        <taxon>Alphaproteobacteria</taxon>
        <taxon>Rhodobacterales</taxon>
        <taxon>Roseobacteraceae</taxon>
        <taxon>Palleronia</taxon>
    </lineage>
</organism>
<dbReference type="GO" id="GO:0005524">
    <property type="term" value="F:ATP binding"/>
    <property type="evidence" value="ECO:0007669"/>
    <property type="project" value="UniProtKB-UniRule"/>
</dbReference>
<accession>A0A2R8C1U2</accession>
<dbReference type="PANTHER" id="PTHR10584:SF166">
    <property type="entry name" value="RIBOKINASE"/>
    <property type="match status" value="1"/>
</dbReference>
<evidence type="ECO:0000256" key="10">
    <source>
        <dbReference type="ARBA" id="ARBA00022958"/>
    </source>
</evidence>
<dbReference type="InterPro" id="IPR002173">
    <property type="entry name" value="Carboh/pur_kinase_PfkB_CS"/>
</dbReference>
<evidence type="ECO:0000313" key="15">
    <source>
        <dbReference type="Proteomes" id="UP000244912"/>
    </source>
</evidence>
<feature type="binding site" evidence="12">
    <location>
        <position position="234"/>
    </location>
    <ligand>
        <name>K(+)</name>
        <dbReference type="ChEBI" id="CHEBI:29103"/>
    </ligand>
</feature>
<comment type="function">
    <text evidence="12">Catalyzes the phosphorylation of ribose at O-5 in a reaction requiring ATP and magnesium. The resulting D-ribose-5-phosphate can then be used either for sythesis of nucleotides, histidine, and tryptophan, or as a component of the pentose phosphate pathway.</text>
</comment>
<keyword evidence="7 12" id="KW-0418">Kinase</keyword>
<comment type="caution">
    <text evidence="12">Lacks conserved residue(s) required for the propagation of feature annotation.</text>
</comment>
<evidence type="ECO:0000256" key="4">
    <source>
        <dbReference type="ARBA" id="ARBA00022679"/>
    </source>
</evidence>
<comment type="catalytic activity">
    <reaction evidence="12">
        <text>D-ribose + ATP = D-ribose 5-phosphate + ADP + H(+)</text>
        <dbReference type="Rhea" id="RHEA:13697"/>
        <dbReference type="ChEBI" id="CHEBI:15378"/>
        <dbReference type="ChEBI" id="CHEBI:30616"/>
        <dbReference type="ChEBI" id="CHEBI:47013"/>
        <dbReference type="ChEBI" id="CHEBI:78346"/>
        <dbReference type="ChEBI" id="CHEBI:456216"/>
        <dbReference type="EC" id="2.7.1.15"/>
    </reaction>
</comment>
<keyword evidence="10 12" id="KW-0630">Potassium</keyword>
<keyword evidence="8 12" id="KW-0067">ATP-binding</keyword>
<feature type="binding site" evidence="12">
    <location>
        <position position="238"/>
    </location>
    <ligand>
        <name>substrate</name>
    </ligand>
</feature>
<feature type="binding site" evidence="12">
    <location>
        <begin position="38"/>
        <end position="42"/>
    </location>
    <ligand>
        <name>substrate</name>
    </ligand>
</feature>
<comment type="pathway">
    <text evidence="12">Carbohydrate metabolism; D-ribose degradation; D-ribose 5-phosphate from beta-D-ribopyranose: step 2/2.</text>
</comment>
<dbReference type="InterPro" id="IPR029056">
    <property type="entry name" value="Ribokinase-like"/>
</dbReference>
<feature type="binding site" evidence="12">
    <location>
        <begin position="10"/>
        <end position="12"/>
    </location>
    <ligand>
        <name>substrate</name>
    </ligand>
</feature>
<feature type="binding site" evidence="12">
    <location>
        <position position="182"/>
    </location>
    <ligand>
        <name>ATP</name>
        <dbReference type="ChEBI" id="CHEBI:30616"/>
    </ligand>
</feature>
<dbReference type="EMBL" id="ONZF01000019">
    <property type="protein sequence ID" value="SPJ26395.1"/>
    <property type="molecule type" value="Genomic_DNA"/>
</dbReference>
<dbReference type="InterPro" id="IPR011877">
    <property type="entry name" value="Ribokinase"/>
</dbReference>
<dbReference type="PRINTS" id="PR00990">
    <property type="entry name" value="RIBOKINASE"/>
</dbReference>
<dbReference type="Gene3D" id="3.40.1190.20">
    <property type="match status" value="1"/>
</dbReference>
<dbReference type="AlphaFoldDB" id="A0A2R8C1U2"/>
<comment type="subcellular location">
    <subcellularLocation>
        <location evidence="12">Cytoplasm</location>
    </subcellularLocation>
</comment>
<dbReference type="GO" id="GO:0019303">
    <property type="term" value="P:D-ribose catabolic process"/>
    <property type="evidence" value="ECO:0007669"/>
    <property type="project" value="UniProtKB-UniRule"/>
</dbReference>
<dbReference type="GO" id="GO:0004747">
    <property type="term" value="F:ribokinase activity"/>
    <property type="evidence" value="ECO:0007669"/>
    <property type="project" value="UniProtKB-UniRule"/>
</dbReference>
<dbReference type="PANTHER" id="PTHR10584">
    <property type="entry name" value="SUGAR KINASE"/>
    <property type="match status" value="1"/>
</dbReference>
<feature type="binding site" evidence="12">
    <location>
        <position position="232"/>
    </location>
    <ligand>
        <name>K(+)</name>
        <dbReference type="ChEBI" id="CHEBI:29103"/>
    </ligand>
</feature>
<keyword evidence="15" id="KW-1185">Reference proteome</keyword>
<keyword evidence="9 12" id="KW-0460">Magnesium</keyword>
<dbReference type="Proteomes" id="UP000244912">
    <property type="component" value="Unassembled WGS sequence"/>
</dbReference>
<evidence type="ECO:0000256" key="6">
    <source>
        <dbReference type="ARBA" id="ARBA00022741"/>
    </source>
</evidence>
<dbReference type="OrthoDB" id="9792663at2"/>
<keyword evidence="11 12" id="KW-0119">Carbohydrate metabolism</keyword>
<feature type="binding site" evidence="12">
    <location>
        <begin position="206"/>
        <end position="211"/>
    </location>
    <ligand>
        <name>ATP</name>
        <dbReference type="ChEBI" id="CHEBI:30616"/>
    </ligand>
</feature>
<feature type="binding site" evidence="12">
    <location>
        <position position="271"/>
    </location>
    <ligand>
        <name>K(+)</name>
        <dbReference type="ChEBI" id="CHEBI:29103"/>
    </ligand>
</feature>
<dbReference type="UniPathway" id="UPA00916">
    <property type="reaction ID" value="UER00889"/>
</dbReference>
<sequence>MRALVIGNAALDETFEVDVFPEPGQSIFGRTGPRGLGGKGANQAVMLGRSGVSTVLAAPIGNDARGMTLRAALDAEPIRRHRIDLDGVATDTSIIMRSDDGDNTIVTTREAALALTADMAIPALSDGAEGDWVILQGNLSIQTTEALLRAAKARGMITALNPSPLQPGYAALWPLLDVVFVNQGEAEALEGAGTLLKAGVGQVVTTLGGAGSSLSDLKEDQAFAAVPVEIVDTTGAGDCFMAVALASSILRGRRTLDGDALHTAAAAAAITVSRSGTVAAFPTATEMRTLL</sequence>
<keyword evidence="12" id="KW-0963">Cytoplasm</keyword>
<dbReference type="HAMAP" id="MF_01987">
    <property type="entry name" value="Ribokinase"/>
    <property type="match status" value="1"/>
</dbReference>
<evidence type="ECO:0000256" key="9">
    <source>
        <dbReference type="ARBA" id="ARBA00022842"/>
    </source>
</evidence>
<keyword evidence="4 12" id="KW-0808">Transferase</keyword>
<feature type="active site" description="Proton acceptor" evidence="12">
    <location>
        <position position="238"/>
    </location>
</feature>
<evidence type="ECO:0000313" key="14">
    <source>
        <dbReference type="EMBL" id="SPJ26395.1"/>
    </source>
</evidence>
<dbReference type="SUPFAM" id="SSF53613">
    <property type="entry name" value="Ribokinase-like"/>
    <property type="match status" value="1"/>
</dbReference>
<evidence type="ECO:0000256" key="8">
    <source>
        <dbReference type="ARBA" id="ARBA00022840"/>
    </source>
</evidence>
<dbReference type="GO" id="GO:0005829">
    <property type="term" value="C:cytosol"/>
    <property type="evidence" value="ECO:0007669"/>
    <property type="project" value="TreeGrafter"/>
</dbReference>